<evidence type="ECO:0000256" key="3">
    <source>
        <dbReference type="ARBA" id="ARBA00012438"/>
    </source>
</evidence>
<dbReference type="PRINTS" id="PR00344">
    <property type="entry name" value="BCTRLSENSOR"/>
</dbReference>
<dbReference type="InterPro" id="IPR050980">
    <property type="entry name" value="2C_sensor_his_kinase"/>
</dbReference>
<dbReference type="AlphaFoldDB" id="A0A1V8RUI3"/>
<evidence type="ECO:0000313" key="14">
    <source>
        <dbReference type="Proteomes" id="UP000191905"/>
    </source>
</evidence>
<evidence type="ECO:0000256" key="4">
    <source>
        <dbReference type="ARBA" id="ARBA00022475"/>
    </source>
</evidence>
<dbReference type="InterPro" id="IPR005467">
    <property type="entry name" value="His_kinase_dom"/>
</dbReference>
<comment type="catalytic activity">
    <reaction evidence="1">
        <text>ATP + protein L-histidine = ADP + protein N-phospho-L-histidine.</text>
        <dbReference type="EC" id="2.7.13.3"/>
    </reaction>
</comment>
<sequence length="468" mass="51156">MRRVLPQTLPGWVLLIVIAGLLASQVATLFIVSRERTASSDIVDYYRLNDRAFSLVQLMHAASPQERRQMVTGMANSSYALTLSDKSAVASPIAQNDQLAELEDILVGRLAKFGITEARVRHDRASDNESYKHARPDSDIGDVERELMALTANFAESGTLTASIRFSDGQWLNFTNPIIPPGPVFSLESLPLYMVVAGLVIISSIWSLRRLTAPYRVMETAVRRLGDDLKSPPIPETGSREIQAAARAINTMQARLRAYVEDREHLAAALAHDLRTPLTRMRLRLELLGNSKLRNALAHDLADIEDIARSVVDFATFEVTDESSERIDFLSLVEAIADGMDSVHLDSKGTGARELICIARPVALRRCVTNLVQNAVTYGKAAHLSLRRDAGKAVLTIRDEGPGIPQAQLDAVFSPFVRVERSRNRETGGLGLGLTIARNIARAAGGDIRLSNRPEGGLQADLSLPLAG</sequence>
<dbReference type="SMART" id="SM00388">
    <property type="entry name" value="HisKA"/>
    <property type="match status" value="1"/>
</dbReference>
<dbReference type="SUPFAM" id="SSF47384">
    <property type="entry name" value="Homodimeric domain of signal transducing histidine kinase"/>
    <property type="match status" value="1"/>
</dbReference>
<evidence type="ECO:0000259" key="11">
    <source>
        <dbReference type="PROSITE" id="PS50109"/>
    </source>
</evidence>
<keyword evidence="7" id="KW-0547">Nucleotide-binding</keyword>
<proteinExistence type="predicted"/>
<protein>
    <recommendedName>
        <fullName evidence="3">histidine kinase</fullName>
        <ecNumber evidence="3">2.7.13.3</ecNumber>
    </recommendedName>
</protein>
<evidence type="ECO:0000313" key="13">
    <source>
        <dbReference type="EMBL" id="OQM76842.1"/>
    </source>
</evidence>
<dbReference type="SMART" id="SM00387">
    <property type="entry name" value="HATPase_c"/>
    <property type="match status" value="1"/>
</dbReference>
<feature type="domain" description="Histidine kinase" evidence="11">
    <location>
        <begin position="269"/>
        <end position="468"/>
    </location>
</feature>
<dbReference type="GO" id="GO:0000155">
    <property type="term" value="F:phosphorelay sensor kinase activity"/>
    <property type="evidence" value="ECO:0007669"/>
    <property type="project" value="InterPro"/>
</dbReference>
<dbReference type="OrthoDB" id="9804645at2"/>
<dbReference type="InterPro" id="IPR004358">
    <property type="entry name" value="Sig_transdc_His_kin-like_C"/>
</dbReference>
<evidence type="ECO:0000256" key="1">
    <source>
        <dbReference type="ARBA" id="ARBA00000085"/>
    </source>
</evidence>
<name>A0A1V8RUI3_9HYPH</name>
<dbReference type="InterPro" id="IPR003661">
    <property type="entry name" value="HisK_dim/P_dom"/>
</dbReference>
<evidence type="ECO:0000256" key="6">
    <source>
        <dbReference type="ARBA" id="ARBA00022679"/>
    </source>
</evidence>
<comment type="subcellular location">
    <subcellularLocation>
        <location evidence="2">Cell membrane</location>
        <topology evidence="2">Multi-pass membrane protein</topology>
    </subcellularLocation>
</comment>
<dbReference type="PROSITE" id="PS50109">
    <property type="entry name" value="HIS_KIN"/>
    <property type="match status" value="1"/>
</dbReference>
<evidence type="ECO:0000259" key="12">
    <source>
        <dbReference type="PROSITE" id="PS50885"/>
    </source>
</evidence>
<dbReference type="SMART" id="SM00304">
    <property type="entry name" value="HAMP"/>
    <property type="match status" value="1"/>
</dbReference>
<dbReference type="InterPro" id="IPR036097">
    <property type="entry name" value="HisK_dim/P_sf"/>
</dbReference>
<keyword evidence="6" id="KW-0808">Transferase</keyword>
<dbReference type="InterPro" id="IPR003660">
    <property type="entry name" value="HAMP_dom"/>
</dbReference>
<evidence type="ECO:0000256" key="10">
    <source>
        <dbReference type="SAM" id="Phobius"/>
    </source>
</evidence>
<comment type="caution">
    <text evidence="13">The sequence shown here is derived from an EMBL/GenBank/DDBJ whole genome shotgun (WGS) entry which is preliminary data.</text>
</comment>
<dbReference type="Gene3D" id="1.10.287.130">
    <property type="match status" value="1"/>
</dbReference>
<evidence type="ECO:0000256" key="8">
    <source>
        <dbReference type="ARBA" id="ARBA00022777"/>
    </source>
</evidence>
<keyword evidence="5" id="KW-0597">Phosphoprotein</keyword>
<feature type="domain" description="HAMP" evidence="12">
    <location>
        <begin position="209"/>
        <end position="261"/>
    </location>
</feature>
<dbReference type="STRING" id="1873176.BFN67_11600"/>
<dbReference type="InterPro" id="IPR003594">
    <property type="entry name" value="HATPase_dom"/>
</dbReference>
<keyword evidence="10" id="KW-0812">Transmembrane</keyword>
<keyword evidence="10" id="KW-0472">Membrane</keyword>
<keyword evidence="10" id="KW-1133">Transmembrane helix</keyword>
<dbReference type="PANTHER" id="PTHR44936:SF10">
    <property type="entry name" value="SENSOR PROTEIN RSTB"/>
    <property type="match status" value="1"/>
</dbReference>
<keyword evidence="8" id="KW-0418">Kinase</keyword>
<dbReference type="GO" id="GO:0005524">
    <property type="term" value="F:ATP binding"/>
    <property type="evidence" value="ECO:0007669"/>
    <property type="project" value="UniProtKB-KW"/>
</dbReference>
<dbReference type="CDD" id="cd06225">
    <property type="entry name" value="HAMP"/>
    <property type="match status" value="1"/>
</dbReference>
<dbReference type="Pfam" id="PF00672">
    <property type="entry name" value="HAMP"/>
    <property type="match status" value="1"/>
</dbReference>
<dbReference type="SUPFAM" id="SSF55874">
    <property type="entry name" value="ATPase domain of HSP90 chaperone/DNA topoisomerase II/histidine kinase"/>
    <property type="match status" value="1"/>
</dbReference>
<gene>
    <name evidence="13" type="ORF">BFN67_11600</name>
</gene>
<dbReference type="InterPro" id="IPR036890">
    <property type="entry name" value="HATPase_C_sf"/>
</dbReference>
<dbReference type="Gene3D" id="3.30.565.10">
    <property type="entry name" value="Histidine kinase-like ATPase, C-terminal domain"/>
    <property type="match status" value="1"/>
</dbReference>
<evidence type="ECO:0000256" key="2">
    <source>
        <dbReference type="ARBA" id="ARBA00004651"/>
    </source>
</evidence>
<accession>A0A1V8RUI3</accession>
<evidence type="ECO:0000256" key="7">
    <source>
        <dbReference type="ARBA" id="ARBA00022741"/>
    </source>
</evidence>
<dbReference type="RefSeq" id="WP_080918267.1">
    <property type="nucleotide sequence ID" value="NZ_MDET01000004.1"/>
</dbReference>
<dbReference type="PROSITE" id="PS50885">
    <property type="entry name" value="HAMP"/>
    <property type="match status" value="1"/>
</dbReference>
<keyword evidence="14" id="KW-1185">Reference proteome</keyword>
<dbReference type="CDD" id="cd00082">
    <property type="entry name" value="HisKA"/>
    <property type="match status" value="1"/>
</dbReference>
<dbReference type="EMBL" id="MDET01000004">
    <property type="protein sequence ID" value="OQM76842.1"/>
    <property type="molecule type" value="Genomic_DNA"/>
</dbReference>
<dbReference type="EC" id="2.7.13.3" evidence="3"/>
<feature type="transmembrane region" description="Helical" evidence="10">
    <location>
        <begin position="190"/>
        <end position="208"/>
    </location>
</feature>
<dbReference type="Proteomes" id="UP000191905">
    <property type="component" value="Unassembled WGS sequence"/>
</dbReference>
<evidence type="ECO:0000256" key="9">
    <source>
        <dbReference type="ARBA" id="ARBA00022840"/>
    </source>
</evidence>
<dbReference type="PANTHER" id="PTHR44936">
    <property type="entry name" value="SENSOR PROTEIN CREC"/>
    <property type="match status" value="1"/>
</dbReference>
<organism evidence="13 14">
    <name type="scientific">Manganibacter manganicus</name>
    <dbReference type="NCBI Taxonomy" id="1873176"/>
    <lineage>
        <taxon>Bacteria</taxon>
        <taxon>Pseudomonadati</taxon>
        <taxon>Pseudomonadota</taxon>
        <taxon>Alphaproteobacteria</taxon>
        <taxon>Hyphomicrobiales</taxon>
        <taxon>Phyllobacteriaceae</taxon>
        <taxon>Manganibacter</taxon>
    </lineage>
</organism>
<evidence type="ECO:0000256" key="5">
    <source>
        <dbReference type="ARBA" id="ARBA00022553"/>
    </source>
</evidence>
<dbReference type="Pfam" id="PF02518">
    <property type="entry name" value="HATPase_c"/>
    <property type="match status" value="1"/>
</dbReference>
<keyword evidence="4" id="KW-1003">Cell membrane</keyword>
<keyword evidence="9" id="KW-0067">ATP-binding</keyword>
<feature type="transmembrane region" description="Helical" evidence="10">
    <location>
        <begin position="12"/>
        <end position="32"/>
    </location>
</feature>
<dbReference type="Pfam" id="PF00512">
    <property type="entry name" value="HisKA"/>
    <property type="match status" value="1"/>
</dbReference>
<reference evidence="13 14" key="1">
    <citation type="journal article" date="2016" name="Int. J. Syst. Evol. Microbiol.">
        <title>Pseudaminobacter manganicus sp. nov., isolated from sludge of a manganese mine.</title>
        <authorList>
            <person name="Li J."/>
            <person name="Huang J."/>
            <person name="Liao S."/>
            <person name="Wang G."/>
        </authorList>
    </citation>
    <scope>NUCLEOTIDE SEQUENCE [LARGE SCALE GENOMIC DNA]</scope>
    <source>
        <strain evidence="13 14">JH-7</strain>
    </source>
</reference>
<dbReference type="GO" id="GO:0005886">
    <property type="term" value="C:plasma membrane"/>
    <property type="evidence" value="ECO:0007669"/>
    <property type="project" value="UniProtKB-SubCell"/>
</dbReference>